<comment type="caution">
    <text evidence="11">The sequence shown here is derived from an EMBL/GenBank/DDBJ whole genome shotgun (WGS) entry which is preliminary data.</text>
</comment>
<dbReference type="InterPro" id="IPR036236">
    <property type="entry name" value="Znf_C2H2_sf"/>
</dbReference>
<evidence type="ECO:0000256" key="3">
    <source>
        <dbReference type="ARBA" id="ARBA00022737"/>
    </source>
</evidence>
<dbReference type="GO" id="GO:0005634">
    <property type="term" value="C:nucleus"/>
    <property type="evidence" value="ECO:0007669"/>
    <property type="project" value="UniProtKB-SubCell"/>
</dbReference>
<gene>
    <name evidence="11" type="ORF">Fcan01_00503</name>
</gene>
<dbReference type="PROSITE" id="PS50157">
    <property type="entry name" value="ZINC_FINGER_C2H2_2"/>
    <property type="match status" value="2"/>
</dbReference>
<feature type="region of interest" description="Disordered" evidence="9">
    <location>
        <begin position="333"/>
        <end position="373"/>
    </location>
</feature>
<protein>
    <submittedName>
        <fullName evidence="11">GDNF-inducible zinc finger protein 1</fullName>
    </submittedName>
</protein>
<dbReference type="SUPFAM" id="SSF57667">
    <property type="entry name" value="beta-beta-alpha zinc fingers"/>
    <property type="match status" value="1"/>
</dbReference>
<accession>A0A226F609</accession>
<evidence type="ECO:0000256" key="1">
    <source>
        <dbReference type="ARBA" id="ARBA00004123"/>
    </source>
</evidence>
<keyword evidence="3" id="KW-0677">Repeat</keyword>
<evidence type="ECO:0000256" key="7">
    <source>
        <dbReference type="PROSITE-ProRule" id="PRU00042"/>
    </source>
</evidence>
<reference evidence="11 12" key="1">
    <citation type="submission" date="2015-12" db="EMBL/GenBank/DDBJ databases">
        <title>The genome of Folsomia candida.</title>
        <authorList>
            <person name="Faddeeva A."/>
            <person name="Derks M.F."/>
            <person name="Anvar Y."/>
            <person name="Smit S."/>
            <person name="Van Straalen N."/>
            <person name="Roelofs D."/>
        </authorList>
    </citation>
    <scope>NUCLEOTIDE SEQUENCE [LARGE SCALE GENOMIC DNA]</scope>
    <source>
        <strain evidence="11 12">VU population</strain>
        <tissue evidence="11">Whole body</tissue>
    </source>
</reference>
<dbReference type="OrthoDB" id="7757458at2759"/>
<dbReference type="InterPro" id="IPR013087">
    <property type="entry name" value="Znf_C2H2_type"/>
</dbReference>
<evidence type="ECO:0000256" key="5">
    <source>
        <dbReference type="ARBA" id="ARBA00022833"/>
    </source>
</evidence>
<feature type="domain" description="C2H2-type" evidence="10">
    <location>
        <begin position="453"/>
        <end position="481"/>
    </location>
</feature>
<sequence length="611" mass="69390">MGRISKRKMVQRMRLLANCKPKTKKAVEIDIAPLDATSPLSTKLFSDTTNNPSGRRVELVDSRIEMPYSKLKKIQLQKIEALAMVNRKKTSLLKVSAAPLHSCILCCTPTRKTYEIVDGKKFIAAKGIRILFLLHKLLQFPPDRCADLETRYGHPTEWVVLCDTCDAMVAEGKDLSEKMDHICAQIRQLQAQIDQYNTSFETHREQFDQLEFTVKNQIIQVKEEVREEEEVNGQGDQGKIIDGIAKEVRAYMAQGEGGFVFGETGGEETEVDFGMIKVEESEKMDSYPILDFEDALLGVEISPDAGNDSEHGDDPLRMESDLDYQRDKDEDWAIHKKKSTKSKTLGAEKTTPSKHVEATPPPPTEQTQSHSPQLHIPSWTWPDFVKWRTDLLRNIDEAKSSNLGTKVPTLAWLAEKYAISNFPCPNCVKVFFTFEGWSHHVTPCEERSRRPGYKCSHCLFNFRYSQSLEEHLRKQHVPKEHLTCTGCNETYVCLTSFNLHVSEVKACLEKALPCKTCLRQGSNYFPTREALEVHENARHLPDHLLPYACDQCSKRFSSEQVMKGHMVALHGPEEDLVAVCEICGAKLKGAVRLRQHIANVHKCREPGEIHL</sequence>
<keyword evidence="5" id="KW-0862">Zinc</keyword>
<dbReference type="Proteomes" id="UP000198287">
    <property type="component" value="Unassembled WGS sequence"/>
</dbReference>
<dbReference type="AlphaFoldDB" id="A0A226F609"/>
<keyword evidence="8" id="KW-0175">Coiled coil</keyword>
<keyword evidence="6" id="KW-0539">Nucleus</keyword>
<dbReference type="PANTHER" id="PTHR24406">
    <property type="entry name" value="TRANSCRIPTIONAL REPRESSOR CTCFL-RELATED"/>
    <property type="match status" value="1"/>
</dbReference>
<dbReference type="InterPro" id="IPR050888">
    <property type="entry name" value="ZnF_C2H2-type_TF"/>
</dbReference>
<proteinExistence type="predicted"/>
<dbReference type="GO" id="GO:0008270">
    <property type="term" value="F:zinc ion binding"/>
    <property type="evidence" value="ECO:0007669"/>
    <property type="project" value="UniProtKB-KW"/>
</dbReference>
<dbReference type="PROSITE" id="PS00028">
    <property type="entry name" value="ZINC_FINGER_C2H2_1"/>
    <property type="match status" value="3"/>
</dbReference>
<evidence type="ECO:0000256" key="9">
    <source>
        <dbReference type="SAM" id="MobiDB-lite"/>
    </source>
</evidence>
<evidence type="ECO:0000313" key="11">
    <source>
        <dbReference type="EMBL" id="OXA64316.1"/>
    </source>
</evidence>
<feature type="coiled-coil region" evidence="8">
    <location>
        <begin position="179"/>
        <end position="206"/>
    </location>
</feature>
<comment type="subcellular location">
    <subcellularLocation>
        <location evidence="1">Nucleus</location>
    </subcellularLocation>
</comment>
<organism evidence="11 12">
    <name type="scientific">Folsomia candida</name>
    <name type="common">Springtail</name>
    <dbReference type="NCBI Taxonomy" id="158441"/>
    <lineage>
        <taxon>Eukaryota</taxon>
        <taxon>Metazoa</taxon>
        <taxon>Ecdysozoa</taxon>
        <taxon>Arthropoda</taxon>
        <taxon>Hexapoda</taxon>
        <taxon>Collembola</taxon>
        <taxon>Entomobryomorpha</taxon>
        <taxon>Isotomoidea</taxon>
        <taxon>Isotomidae</taxon>
        <taxon>Proisotominae</taxon>
        <taxon>Folsomia</taxon>
    </lineage>
</organism>
<dbReference type="EMBL" id="LNIX01000001">
    <property type="protein sequence ID" value="OXA64316.1"/>
    <property type="molecule type" value="Genomic_DNA"/>
</dbReference>
<keyword evidence="4 7" id="KW-0863">Zinc-finger</keyword>
<evidence type="ECO:0000313" key="12">
    <source>
        <dbReference type="Proteomes" id="UP000198287"/>
    </source>
</evidence>
<feature type="domain" description="C2H2-type" evidence="10">
    <location>
        <begin position="547"/>
        <end position="575"/>
    </location>
</feature>
<evidence type="ECO:0000256" key="8">
    <source>
        <dbReference type="SAM" id="Coils"/>
    </source>
</evidence>
<evidence type="ECO:0000256" key="4">
    <source>
        <dbReference type="ARBA" id="ARBA00022771"/>
    </source>
</evidence>
<keyword evidence="12" id="KW-1185">Reference proteome</keyword>
<evidence type="ECO:0000259" key="10">
    <source>
        <dbReference type="PROSITE" id="PS50157"/>
    </source>
</evidence>
<evidence type="ECO:0000256" key="6">
    <source>
        <dbReference type="ARBA" id="ARBA00023242"/>
    </source>
</evidence>
<dbReference type="SMART" id="SM00355">
    <property type="entry name" value="ZnF_C2H2"/>
    <property type="match status" value="5"/>
</dbReference>
<evidence type="ECO:0000256" key="2">
    <source>
        <dbReference type="ARBA" id="ARBA00022723"/>
    </source>
</evidence>
<dbReference type="Gene3D" id="3.30.160.60">
    <property type="entry name" value="Classic Zinc Finger"/>
    <property type="match status" value="2"/>
</dbReference>
<keyword evidence="2" id="KW-0479">Metal-binding</keyword>
<name>A0A226F609_FOLCA</name>